<reference evidence="9" key="2">
    <citation type="submission" date="2020-04" db="EMBL/GenBank/DDBJ databases">
        <authorList>
            <consortium name="NCBI Genome Project"/>
        </authorList>
    </citation>
    <scope>NUCLEOTIDE SEQUENCE</scope>
    <source>
        <strain evidence="9">CBS 781.70</strain>
    </source>
</reference>
<keyword evidence="2 6" id="KW-0812">Transmembrane</keyword>
<dbReference type="SFLD" id="SFLDG00002">
    <property type="entry name" value="C1.7:_P-type_atpase_like"/>
    <property type="match status" value="1"/>
</dbReference>
<dbReference type="GO" id="GO:0016887">
    <property type="term" value="F:ATP hydrolysis activity"/>
    <property type="evidence" value="ECO:0007669"/>
    <property type="project" value="InterPro"/>
</dbReference>
<dbReference type="GO" id="GO:0005524">
    <property type="term" value="F:ATP binding"/>
    <property type="evidence" value="ECO:0007669"/>
    <property type="project" value="InterPro"/>
</dbReference>
<dbReference type="AlphaFoldDB" id="A0A6G1GE65"/>
<comment type="subcellular location">
    <subcellularLocation>
        <location evidence="1">Membrane</location>
    </subcellularLocation>
</comment>
<evidence type="ECO:0000256" key="1">
    <source>
        <dbReference type="ARBA" id="ARBA00004370"/>
    </source>
</evidence>
<keyword evidence="3" id="KW-1278">Translocase</keyword>
<dbReference type="SUPFAM" id="SSF56784">
    <property type="entry name" value="HAD-like"/>
    <property type="match status" value="1"/>
</dbReference>
<evidence type="ECO:0000256" key="2">
    <source>
        <dbReference type="ARBA" id="ARBA00022692"/>
    </source>
</evidence>
<organism evidence="7">
    <name type="scientific">Eremomyces bilateralis CBS 781.70</name>
    <dbReference type="NCBI Taxonomy" id="1392243"/>
    <lineage>
        <taxon>Eukaryota</taxon>
        <taxon>Fungi</taxon>
        <taxon>Dikarya</taxon>
        <taxon>Ascomycota</taxon>
        <taxon>Pezizomycotina</taxon>
        <taxon>Dothideomycetes</taxon>
        <taxon>Dothideomycetes incertae sedis</taxon>
        <taxon>Eremomycetales</taxon>
        <taxon>Eremomycetaceae</taxon>
        <taxon>Eremomyces</taxon>
    </lineage>
</organism>
<evidence type="ECO:0000256" key="3">
    <source>
        <dbReference type="ARBA" id="ARBA00022967"/>
    </source>
</evidence>
<proteinExistence type="predicted"/>
<dbReference type="NCBIfam" id="TIGR01494">
    <property type="entry name" value="ATPase_P-type"/>
    <property type="match status" value="1"/>
</dbReference>
<evidence type="ECO:0000256" key="6">
    <source>
        <dbReference type="SAM" id="Phobius"/>
    </source>
</evidence>
<reference evidence="7 9" key="1">
    <citation type="submission" date="2020-01" db="EMBL/GenBank/DDBJ databases">
        <authorList>
            <consortium name="DOE Joint Genome Institute"/>
            <person name="Haridas S."/>
            <person name="Albert R."/>
            <person name="Binder M."/>
            <person name="Bloem J."/>
            <person name="Labutti K."/>
            <person name="Salamov A."/>
            <person name="Andreopoulos B."/>
            <person name="Baker S.E."/>
            <person name="Barry K."/>
            <person name="Bills G."/>
            <person name="Bluhm B.H."/>
            <person name="Cannon C."/>
            <person name="Castanera R."/>
            <person name="Culley D.E."/>
            <person name="Daum C."/>
            <person name="Ezra D."/>
            <person name="Gonzalez J.B."/>
            <person name="Henrissat B."/>
            <person name="Kuo A."/>
            <person name="Liang C."/>
            <person name="Lipzen A."/>
            <person name="Lutzoni F."/>
            <person name="Magnuson J."/>
            <person name="Mondo S."/>
            <person name="Nolan M."/>
            <person name="Ohm R."/>
            <person name="Pangilinan J."/>
            <person name="Park H.-J."/>
            <person name="Ramirez L."/>
            <person name="Alfaro M."/>
            <person name="Sun H."/>
            <person name="Tritt A."/>
            <person name="Yoshinaga Y."/>
            <person name="Zwiers L.-H."/>
            <person name="Turgeon B.G."/>
            <person name="Goodwin S.B."/>
            <person name="Spatafora J.W."/>
            <person name="Crous P.W."/>
            <person name="Grigoriev I.V."/>
        </authorList>
    </citation>
    <scope>NUCLEOTIDE SEQUENCE</scope>
    <source>
        <strain evidence="7 9">CBS 781.70</strain>
    </source>
</reference>
<dbReference type="GO" id="GO:0016020">
    <property type="term" value="C:membrane"/>
    <property type="evidence" value="ECO:0007669"/>
    <property type="project" value="UniProtKB-SubCell"/>
</dbReference>
<evidence type="ECO:0000313" key="7">
    <source>
        <dbReference type="EMBL" id="KAF1816395.1"/>
    </source>
</evidence>
<dbReference type="Proteomes" id="UP000504638">
    <property type="component" value="Unplaced"/>
</dbReference>
<dbReference type="InterPro" id="IPR023299">
    <property type="entry name" value="ATPase_P-typ_cyto_dom_N"/>
</dbReference>
<keyword evidence="5 6" id="KW-0472">Membrane</keyword>
<keyword evidence="4 6" id="KW-1133">Transmembrane helix</keyword>
<accession>A0A6G1GE65</accession>
<name>A0A6G1GE65_9PEZI</name>
<dbReference type="SFLD" id="SFLDF00027">
    <property type="entry name" value="p-type_atpase"/>
    <property type="match status" value="1"/>
</dbReference>
<dbReference type="PANTHER" id="PTHR43520:SF8">
    <property type="entry name" value="P-TYPE CU(+) TRANSPORTER"/>
    <property type="match status" value="1"/>
</dbReference>
<feature type="transmembrane region" description="Helical" evidence="6">
    <location>
        <begin position="297"/>
        <end position="315"/>
    </location>
</feature>
<dbReference type="InterPro" id="IPR023214">
    <property type="entry name" value="HAD_sf"/>
</dbReference>
<protein>
    <submittedName>
        <fullName evidence="7 9">HAD-like protein</fullName>
    </submittedName>
</protein>
<dbReference type="SFLD" id="SFLDS00003">
    <property type="entry name" value="Haloacid_Dehalogenase"/>
    <property type="match status" value="1"/>
</dbReference>
<dbReference type="GO" id="GO:0043682">
    <property type="term" value="F:P-type divalent copper transporter activity"/>
    <property type="evidence" value="ECO:0007669"/>
    <property type="project" value="TreeGrafter"/>
</dbReference>
<feature type="transmembrane region" description="Helical" evidence="6">
    <location>
        <begin position="327"/>
        <end position="346"/>
    </location>
</feature>
<gene>
    <name evidence="7 9" type="ORF">P152DRAFT_454662</name>
</gene>
<dbReference type="Gene3D" id="3.40.50.1000">
    <property type="entry name" value="HAD superfamily/HAD-like"/>
    <property type="match status" value="1"/>
</dbReference>
<keyword evidence="8" id="KW-1185">Reference proteome</keyword>
<dbReference type="Gene3D" id="3.40.1110.10">
    <property type="entry name" value="Calcium-transporting ATPase, cytoplasmic domain N"/>
    <property type="match status" value="1"/>
</dbReference>
<dbReference type="PRINTS" id="PR00119">
    <property type="entry name" value="CATATPASE"/>
</dbReference>
<dbReference type="PROSITE" id="PS00154">
    <property type="entry name" value="ATPASE_E1_E2"/>
    <property type="match status" value="1"/>
</dbReference>
<dbReference type="InterPro" id="IPR018303">
    <property type="entry name" value="ATPase_P-typ_P_site"/>
</dbReference>
<sequence>MIGIDAGWRNGVIISRGARTMAALAGITHVVLDKTGTLTTGEVRVSSVYFQPNRRWTNHQVYRMLAAAEAPHAQRHPIAKAVFQYSLLQLNMEERTFSGRAANGSVVSSGIQCRMEVDGEEVNVHVGSEAFLQEHGIAMDADIPSSERTTAVYFAINSEFGGFMALQDTVRDEALSVIAEMKNRGYHVLILTGDVDEEAQRVSKELDIPILGARSAPHQKEASVRDLQSKGHKVVMVGDGINDTLAQAAADAGVLLASSWASNAGAADAMIVSPDLNALPKLLSISKKVTAQAKFNVWYSMAYNVVALALASGLLHPFDIVITPSTAGTLMSFSSVSVLAMGSLLWKRLE</sequence>
<dbReference type="InterPro" id="IPR044492">
    <property type="entry name" value="P_typ_ATPase_HD_dom"/>
</dbReference>
<dbReference type="SUPFAM" id="SSF81660">
    <property type="entry name" value="Metal cation-transporting ATPase, ATP-binding domain N"/>
    <property type="match status" value="1"/>
</dbReference>
<dbReference type="InterPro" id="IPR001757">
    <property type="entry name" value="P_typ_ATPase"/>
</dbReference>
<dbReference type="GO" id="GO:0055070">
    <property type="term" value="P:copper ion homeostasis"/>
    <property type="evidence" value="ECO:0007669"/>
    <property type="project" value="TreeGrafter"/>
</dbReference>
<evidence type="ECO:0000256" key="5">
    <source>
        <dbReference type="ARBA" id="ARBA00023136"/>
    </source>
</evidence>
<dbReference type="OrthoDB" id="432719at2759"/>
<dbReference type="GO" id="GO:0005507">
    <property type="term" value="F:copper ion binding"/>
    <property type="evidence" value="ECO:0007669"/>
    <property type="project" value="TreeGrafter"/>
</dbReference>
<reference evidence="9" key="3">
    <citation type="submission" date="2025-04" db="UniProtKB">
        <authorList>
            <consortium name="RefSeq"/>
        </authorList>
    </citation>
    <scope>IDENTIFICATION</scope>
    <source>
        <strain evidence="9">CBS 781.70</strain>
    </source>
</reference>
<dbReference type="RefSeq" id="XP_033538026.1">
    <property type="nucleotide sequence ID" value="XM_033678631.1"/>
</dbReference>
<evidence type="ECO:0000256" key="4">
    <source>
        <dbReference type="ARBA" id="ARBA00022989"/>
    </source>
</evidence>
<dbReference type="GeneID" id="54419201"/>
<dbReference type="InterPro" id="IPR036412">
    <property type="entry name" value="HAD-like_sf"/>
</dbReference>
<dbReference type="EMBL" id="ML975150">
    <property type="protein sequence ID" value="KAF1816395.1"/>
    <property type="molecule type" value="Genomic_DNA"/>
</dbReference>
<dbReference type="PANTHER" id="PTHR43520">
    <property type="entry name" value="ATP7, ISOFORM B"/>
    <property type="match status" value="1"/>
</dbReference>
<evidence type="ECO:0000313" key="8">
    <source>
        <dbReference type="Proteomes" id="UP000504638"/>
    </source>
</evidence>
<evidence type="ECO:0000313" key="9">
    <source>
        <dbReference type="RefSeq" id="XP_033538026.1"/>
    </source>
</evidence>
<dbReference type="Pfam" id="PF00702">
    <property type="entry name" value="Hydrolase"/>
    <property type="match status" value="1"/>
</dbReference>